<feature type="region of interest" description="Disordered" evidence="1">
    <location>
        <begin position="42"/>
        <end position="67"/>
    </location>
</feature>
<name>A0AAV4V3I1_9ARAC</name>
<proteinExistence type="predicted"/>
<sequence length="113" mass="12702">MRWSMARPIQVSLRSLFEWMHLKTTLKIRKWSEDDDGLLTSASPMSAHVMREGESDSGKNNQPVPRPPARVIYTVCTHTAKATVRLGTVGAVAAPLLEKPREIWVTTFLLSDQ</sequence>
<evidence type="ECO:0000313" key="3">
    <source>
        <dbReference type="Proteomes" id="UP001054837"/>
    </source>
</evidence>
<dbReference type="EMBL" id="BPLQ01012332">
    <property type="protein sequence ID" value="GIY64531.1"/>
    <property type="molecule type" value="Genomic_DNA"/>
</dbReference>
<reference evidence="2 3" key="1">
    <citation type="submission" date="2021-06" db="EMBL/GenBank/DDBJ databases">
        <title>Caerostris darwini draft genome.</title>
        <authorList>
            <person name="Kono N."/>
            <person name="Arakawa K."/>
        </authorList>
    </citation>
    <scope>NUCLEOTIDE SEQUENCE [LARGE SCALE GENOMIC DNA]</scope>
</reference>
<organism evidence="2 3">
    <name type="scientific">Caerostris darwini</name>
    <dbReference type="NCBI Taxonomy" id="1538125"/>
    <lineage>
        <taxon>Eukaryota</taxon>
        <taxon>Metazoa</taxon>
        <taxon>Ecdysozoa</taxon>
        <taxon>Arthropoda</taxon>
        <taxon>Chelicerata</taxon>
        <taxon>Arachnida</taxon>
        <taxon>Araneae</taxon>
        <taxon>Araneomorphae</taxon>
        <taxon>Entelegynae</taxon>
        <taxon>Araneoidea</taxon>
        <taxon>Araneidae</taxon>
        <taxon>Caerostris</taxon>
    </lineage>
</organism>
<dbReference type="AlphaFoldDB" id="A0AAV4V3I1"/>
<comment type="caution">
    <text evidence="2">The sequence shown here is derived from an EMBL/GenBank/DDBJ whole genome shotgun (WGS) entry which is preliminary data.</text>
</comment>
<keyword evidence="3" id="KW-1185">Reference proteome</keyword>
<dbReference type="Proteomes" id="UP001054837">
    <property type="component" value="Unassembled WGS sequence"/>
</dbReference>
<evidence type="ECO:0000256" key="1">
    <source>
        <dbReference type="SAM" id="MobiDB-lite"/>
    </source>
</evidence>
<gene>
    <name evidence="2" type="ORF">CDAR_292141</name>
</gene>
<protein>
    <submittedName>
        <fullName evidence="2">Uncharacterized protein</fullName>
    </submittedName>
</protein>
<accession>A0AAV4V3I1</accession>
<evidence type="ECO:0000313" key="2">
    <source>
        <dbReference type="EMBL" id="GIY64531.1"/>
    </source>
</evidence>